<evidence type="ECO:0000313" key="11">
    <source>
        <dbReference type="EMBL" id="TCQ72521.1"/>
    </source>
</evidence>
<feature type="transmembrane region" description="Helical" evidence="9">
    <location>
        <begin position="131"/>
        <end position="153"/>
    </location>
</feature>
<feature type="transmembrane region" description="Helical" evidence="9">
    <location>
        <begin position="276"/>
        <end position="294"/>
    </location>
</feature>
<feature type="transmembrane region" description="Helical" evidence="9">
    <location>
        <begin position="334"/>
        <end position="357"/>
    </location>
</feature>
<dbReference type="Proteomes" id="UP000295263">
    <property type="component" value="Unassembled WGS sequence"/>
</dbReference>
<dbReference type="PANTHER" id="PTHR23504">
    <property type="entry name" value="MAJOR FACILITATOR SUPERFAMILY DOMAIN-CONTAINING PROTEIN 10"/>
    <property type="match status" value="1"/>
</dbReference>
<dbReference type="AlphaFoldDB" id="A0ABD7QH94"/>
<evidence type="ECO:0000256" key="7">
    <source>
        <dbReference type="ARBA" id="ARBA00022989"/>
    </source>
</evidence>
<evidence type="ECO:0000259" key="10">
    <source>
        <dbReference type="PROSITE" id="PS50850"/>
    </source>
</evidence>
<protein>
    <submittedName>
        <fullName evidence="11">DHA1 family tetracycline resistance protein-like MFS transporter</fullName>
    </submittedName>
</protein>
<gene>
    <name evidence="11" type="ORF">EC841_10566</name>
</gene>
<evidence type="ECO:0000256" key="4">
    <source>
        <dbReference type="ARBA" id="ARBA00022448"/>
    </source>
</evidence>
<dbReference type="CDD" id="cd17388">
    <property type="entry name" value="MFS_TetA"/>
    <property type="match status" value="1"/>
</dbReference>
<keyword evidence="4" id="KW-0813">Transport</keyword>
<comment type="subcellular location">
    <subcellularLocation>
        <location evidence="2">Cell membrane</location>
        <topology evidence="2">Multi-pass membrane protein</topology>
    </subcellularLocation>
</comment>
<name>A0ABD7QH94_RAOOR</name>
<evidence type="ECO:0000313" key="12">
    <source>
        <dbReference type="Proteomes" id="UP000295263"/>
    </source>
</evidence>
<keyword evidence="6 9" id="KW-0812">Transmembrane</keyword>
<keyword evidence="5" id="KW-1003">Cell membrane</keyword>
<dbReference type="EMBL" id="SLYQ01000005">
    <property type="protein sequence ID" value="TCQ72521.1"/>
    <property type="molecule type" value="Genomic_DNA"/>
</dbReference>
<proteinExistence type="inferred from homology"/>
<comment type="similarity">
    <text evidence="3">Belongs to the major facilitator superfamily. TCR/Tet family.</text>
</comment>
<sequence>MNRTLSVIFITIWLDAVGIGLIFPLLPQLLKEVVHTGDIAPYIGILAALYALMQFIFAPLLGALSDNFGRRPILLISLAGAAINYLLMAFSSHLWPLLLGRAIAGLTSANLSVAMAWLTDVTPAEKRAGRFGLFNATFGAGFIIGPVLGGVLGDYALRLPFIVAAVLNGANFLLALLALKESRRPAKRKMALAELNPLRPMRWLFSVKGLLTIALVFFFLSATGEVYGTCWTLWGQDMFHWNGLWVGLSLGAFGVCQMLAQAFLPGPATRRLGERGAILCGIASASAALIILSLAHQGWIVFAVMPLIALGGIGTPALQALATRQVSDDRQGQLQGVLASTVSLASIVAPLAFSSLYLGLRAWWPGAIWLSVVVLYAFTVPLIYRCTRREA</sequence>
<dbReference type="PRINTS" id="PR01035">
    <property type="entry name" value="TCRTETA"/>
</dbReference>
<evidence type="ECO:0000256" key="3">
    <source>
        <dbReference type="ARBA" id="ARBA00007520"/>
    </source>
</evidence>
<dbReference type="InterPro" id="IPR020846">
    <property type="entry name" value="MFS_dom"/>
</dbReference>
<comment type="function">
    <text evidence="1">Resistance to tetracycline by an active tetracycline efflux. This is an energy-dependent process that decreases the accumulation of the antibiotic in whole cells. This protein functions as a metal-tetracycline/H(+) antiporter.</text>
</comment>
<feature type="transmembrane region" description="Helical" evidence="9">
    <location>
        <begin position="159"/>
        <end position="179"/>
    </location>
</feature>
<feature type="transmembrane region" description="Helical" evidence="9">
    <location>
        <begin position="243"/>
        <end position="264"/>
    </location>
</feature>
<comment type="caution">
    <text evidence="11">The sequence shown here is derived from an EMBL/GenBank/DDBJ whole genome shotgun (WGS) entry which is preliminary data.</text>
</comment>
<evidence type="ECO:0000256" key="2">
    <source>
        <dbReference type="ARBA" id="ARBA00004651"/>
    </source>
</evidence>
<organism evidence="11 12">
    <name type="scientific">Raoultella ornithinolytica</name>
    <name type="common">Klebsiella ornithinolytica</name>
    <dbReference type="NCBI Taxonomy" id="54291"/>
    <lineage>
        <taxon>Bacteria</taxon>
        <taxon>Pseudomonadati</taxon>
        <taxon>Pseudomonadota</taxon>
        <taxon>Gammaproteobacteria</taxon>
        <taxon>Enterobacterales</taxon>
        <taxon>Enterobacteriaceae</taxon>
        <taxon>Klebsiella/Raoultella group</taxon>
        <taxon>Raoultella</taxon>
    </lineage>
</organism>
<dbReference type="Gene3D" id="1.20.1250.20">
    <property type="entry name" value="MFS general substrate transporter like domains"/>
    <property type="match status" value="1"/>
</dbReference>
<keyword evidence="7 9" id="KW-1133">Transmembrane helix</keyword>
<feature type="transmembrane region" description="Helical" evidence="9">
    <location>
        <begin position="363"/>
        <end position="384"/>
    </location>
</feature>
<dbReference type="PROSITE" id="PS50850">
    <property type="entry name" value="MFS"/>
    <property type="match status" value="1"/>
</dbReference>
<dbReference type="PANTHER" id="PTHR23504:SF15">
    <property type="entry name" value="MAJOR FACILITATOR SUPERFAMILY (MFS) PROFILE DOMAIN-CONTAINING PROTEIN"/>
    <property type="match status" value="1"/>
</dbReference>
<evidence type="ECO:0000256" key="1">
    <source>
        <dbReference type="ARBA" id="ARBA00003279"/>
    </source>
</evidence>
<reference evidence="11 12" key="1">
    <citation type="submission" date="2019-03" db="EMBL/GenBank/DDBJ databases">
        <title>Genomic analyses of the natural microbiome of Caenorhabditis elegans.</title>
        <authorList>
            <person name="Samuel B."/>
        </authorList>
    </citation>
    <scope>NUCLEOTIDE SEQUENCE [LARGE SCALE GENOMIC DNA]</scope>
    <source>
        <strain evidence="11 12">JUb54</strain>
    </source>
</reference>
<feature type="domain" description="Major facilitator superfamily (MFS) profile" evidence="10">
    <location>
        <begin position="4"/>
        <end position="389"/>
    </location>
</feature>
<dbReference type="InterPro" id="IPR005829">
    <property type="entry name" value="Sugar_transporter_CS"/>
</dbReference>
<dbReference type="GO" id="GO:0005886">
    <property type="term" value="C:plasma membrane"/>
    <property type="evidence" value="ECO:0007669"/>
    <property type="project" value="UniProtKB-SubCell"/>
</dbReference>
<feature type="transmembrane region" description="Helical" evidence="9">
    <location>
        <begin position="7"/>
        <end position="27"/>
    </location>
</feature>
<dbReference type="Pfam" id="PF07690">
    <property type="entry name" value="MFS_1"/>
    <property type="match status" value="1"/>
</dbReference>
<dbReference type="SUPFAM" id="SSF103473">
    <property type="entry name" value="MFS general substrate transporter"/>
    <property type="match status" value="1"/>
</dbReference>
<feature type="transmembrane region" description="Helical" evidence="9">
    <location>
        <begin position="200"/>
        <end position="223"/>
    </location>
</feature>
<dbReference type="PROSITE" id="PS00216">
    <property type="entry name" value="SUGAR_TRANSPORT_1"/>
    <property type="match status" value="1"/>
</dbReference>
<dbReference type="InterPro" id="IPR036259">
    <property type="entry name" value="MFS_trans_sf"/>
</dbReference>
<dbReference type="InterPro" id="IPR011701">
    <property type="entry name" value="MFS"/>
</dbReference>
<feature type="transmembrane region" description="Helical" evidence="9">
    <location>
        <begin position="98"/>
        <end position="119"/>
    </location>
</feature>
<evidence type="ECO:0000256" key="6">
    <source>
        <dbReference type="ARBA" id="ARBA00022692"/>
    </source>
</evidence>
<feature type="transmembrane region" description="Helical" evidence="9">
    <location>
        <begin position="300"/>
        <end position="322"/>
    </location>
</feature>
<accession>A0ABD7QH94</accession>
<dbReference type="InterPro" id="IPR001958">
    <property type="entry name" value="Tet-R_TetA/multi-R_MdtG-like"/>
</dbReference>
<feature type="transmembrane region" description="Helical" evidence="9">
    <location>
        <begin position="73"/>
        <end position="92"/>
    </location>
</feature>
<dbReference type="RefSeq" id="WP_132512872.1">
    <property type="nucleotide sequence ID" value="NZ_SLYQ01000005.1"/>
</dbReference>
<evidence type="ECO:0000256" key="8">
    <source>
        <dbReference type="ARBA" id="ARBA00023136"/>
    </source>
</evidence>
<evidence type="ECO:0000256" key="9">
    <source>
        <dbReference type="SAM" id="Phobius"/>
    </source>
</evidence>
<feature type="transmembrane region" description="Helical" evidence="9">
    <location>
        <begin position="39"/>
        <end position="61"/>
    </location>
</feature>
<keyword evidence="8 9" id="KW-0472">Membrane</keyword>
<evidence type="ECO:0000256" key="5">
    <source>
        <dbReference type="ARBA" id="ARBA00022475"/>
    </source>
</evidence>